<feature type="compositionally biased region" description="Polar residues" evidence="1">
    <location>
        <begin position="1"/>
        <end position="38"/>
    </location>
</feature>
<dbReference type="Proteomes" id="UP001162483">
    <property type="component" value="Unassembled WGS sequence"/>
</dbReference>
<organism evidence="2 3">
    <name type="scientific">Staurois parvus</name>
    <dbReference type="NCBI Taxonomy" id="386267"/>
    <lineage>
        <taxon>Eukaryota</taxon>
        <taxon>Metazoa</taxon>
        <taxon>Chordata</taxon>
        <taxon>Craniata</taxon>
        <taxon>Vertebrata</taxon>
        <taxon>Euteleostomi</taxon>
        <taxon>Amphibia</taxon>
        <taxon>Batrachia</taxon>
        <taxon>Anura</taxon>
        <taxon>Neobatrachia</taxon>
        <taxon>Ranoidea</taxon>
        <taxon>Ranidae</taxon>
        <taxon>Staurois</taxon>
    </lineage>
</organism>
<feature type="compositionally biased region" description="Low complexity" evidence="1">
    <location>
        <begin position="55"/>
        <end position="71"/>
    </location>
</feature>
<accession>A0ABN9BT40</accession>
<gene>
    <name evidence="2" type="ORF">SPARVUS_LOCUS3548859</name>
</gene>
<comment type="caution">
    <text evidence="2">The sequence shown here is derived from an EMBL/GenBank/DDBJ whole genome shotgun (WGS) entry which is preliminary data.</text>
</comment>
<dbReference type="EMBL" id="CATNWA010005729">
    <property type="protein sequence ID" value="CAI9550668.1"/>
    <property type="molecule type" value="Genomic_DNA"/>
</dbReference>
<feature type="region of interest" description="Disordered" evidence="1">
    <location>
        <begin position="1"/>
        <end position="105"/>
    </location>
</feature>
<proteinExistence type="predicted"/>
<evidence type="ECO:0000313" key="2">
    <source>
        <dbReference type="EMBL" id="CAI9550668.1"/>
    </source>
</evidence>
<keyword evidence="3" id="KW-1185">Reference proteome</keyword>
<evidence type="ECO:0000256" key="1">
    <source>
        <dbReference type="SAM" id="MobiDB-lite"/>
    </source>
</evidence>
<feature type="compositionally biased region" description="Polar residues" evidence="1">
    <location>
        <begin position="84"/>
        <end position="102"/>
    </location>
</feature>
<reference evidence="2" key="1">
    <citation type="submission" date="2023-05" db="EMBL/GenBank/DDBJ databases">
        <authorList>
            <person name="Stuckert A."/>
        </authorList>
    </citation>
    <scope>NUCLEOTIDE SEQUENCE</scope>
</reference>
<feature type="non-terminal residue" evidence="2">
    <location>
        <position position="150"/>
    </location>
</feature>
<sequence>AFQGQPAISRSSPGTQQRTASRDTQPWTVCRVPQQQLPGHSAADRLQTRRHGQCAGSLSGSSQGTQQQTASRDMQPWTTCRVPISSSSQGTQQRRLMQSCGDSQPWGIAEGYSPDLLGIYRVRSGDGWGGSVPLIRASQRLSGSKMIPAA</sequence>
<feature type="non-terminal residue" evidence="2">
    <location>
        <position position="1"/>
    </location>
</feature>
<evidence type="ECO:0000313" key="3">
    <source>
        <dbReference type="Proteomes" id="UP001162483"/>
    </source>
</evidence>
<protein>
    <submittedName>
        <fullName evidence="2">Uncharacterized protein</fullName>
    </submittedName>
</protein>
<name>A0ABN9BT40_9NEOB</name>